<dbReference type="PANTHER" id="PTHR33748:SF5">
    <property type="entry name" value="GROUND-LIKE DOMAIN-CONTAINING PROTEIN"/>
    <property type="match status" value="1"/>
</dbReference>
<evidence type="ECO:0000313" key="3">
    <source>
        <dbReference type="WBParaSite" id="jg7708"/>
    </source>
</evidence>
<dbReference type="GO" id="GO:0005892">
    <property type="term" value="C:acetylcholine-gated channel complex"/>
    <property type="evidence" value="ECO:0007669"/>
    <property type="project" value="InterPro"/>
</dbReference>
<keyword evidence="1" id="KW-0472">Membrane</keyword>
<dbReference type="PANTHER" id="PTHR33748">
    <property type="entry name" value="PROTEIN CBG04600"/>
    <property type="match status" value="1"/>
</dbReference>
<feature type="transmembrane region" description="Helical" evidence="1">
    <location>
        <begin position="149"/>
        <end position="171"/>
    </location>
</feature>
<dbReference type="AlphaFoldDB" id="A0A915EPZ8"/>
<feature type="transmembrane region" description="Helical" evidence="1">
    <location>
        <begin position="191"/>
        <end position="210"/>
    </location>
</feature>
<dbReference type="Pfam" id="PF17175">
    <property type="entry name" value="MOLO1"/>
    <property type="match status" value="1"/>
</dbReference>
<dbReference type="Proteomes" id="UP000887574">
    <property type="component" value="Unplaced"/>
</dbReference>
<dbReference type="WBParaSite" id="jg7708">
    <property type="protein sequence ID" value="jg7708"/>
    <property type="gene ID" value="jg7708"/>
</dbReference>
<accession>A0A915EPZ8</accession>
<reference evidence="3" key="1">
    <citation type="submission" date="2022-11" db="UniProtKB">
        <authorList>
            <consortium name="WormBaseParasite"/>
        </authorList>
    </citation>
    <scope>IDENTIFICATION</scope>
</reference>
<keyword evidence="2" id="KW-1185">Reference proteome</keyword>
<organism evidence="2 3">
    <name type="scientific">Ditylenchus dipsaci</name>
    <dbReference type="NCBI Taxonomy" id="166011"/>
    <lineage>
        <taxon>Eukaryota</taxon>
        <taxon>Metazoa</taxon>
        <taxon>Ecdysozoa</taxon>
        <taxon>Nematoda</taxon>
        <taxon>Chromadorea</taxon>
        <taxon>Rhabditida</taxon>
        <taxon>Tylenchina</taxon>
        <taxon>Tylenchomorpha</taxon>
        <taxon>Sphaerularioidea</taxon>
        <taxon>Anguinidae</taxon>
        <taxon>Anguininae</taxon>
        <taxon>Ditylenchus</taxon>
    </lineage>
</organism>
<keyword evidence="1" id="KW-0812">Transmembrane</keyword>
<evidence type="ECO:0000313" key="2">
    <source>
        <dbReference type="Proteomes" id="UP000887574"/>
    </source>
</evidence>
<name>A0A915EPZ8_9BILA</name>
<sequence>MPNRLYFYTFYVLLFCFPTFIDAAVYIQSPQQASAYPDPLVSDSKCQMDEPSFLCDPDQVFTKSERTQVHKRLQQLSTETKRPDRKDVCQSKGISLGVAISQRPMVPPAPYLPNRLAEYLHTRWALDTDAGTNALLADEMTHIIMSESVSLISGQTLDAFLGIINSVQALANHRTHIMFASAPSTGSKTSLVIVLLLLISIASGGLLYWLRDHHTGIKFTQMTMSDREGRGIEVDPNAVEYNRAGDRRW</sequence>
<dbReference type="InterPro" id="IPR033438">
    <property type="entry name" value="MOLO1"/>
</dbReference>
<evidence type="ECO:0000256" key="1">
    <source>
        <dbReference type="SAM" id="Phobius"/>
    </source>
</evidence>
<proteinExistence type="predicted"/>
<feature type="transmembrane region" description="Helical" evidence="1">
    <location>
        <begin position="6"/>
        <end position="27"/>
    </location>
</feature>
<keyword evidence="1" id="KW-1133">Transmembrane helix</keyword>
<protein>
    <submittedName>
        <fullName evidence="3">Uncharacterized protein</fullName>
    </submittedName>
</protein>